<dbReference type="RefSeq" id="WP_255189139.1">
    <property type="nucleotide sequence ID" value="NZ_CP113517.1"/>
</dbReference>
<evidence type="ECO:0000313" key="2">
    <source>
        <dbReference type="EMBL" id="WAR44152.1"/>
    </source>
</evidence>
<protein>
    <submittedName>
        <fullName evidence="2">Uncharacterized protein</fullName>
    </submittedName>
</protein>
<gene>
    <name evidence="2" type="ORF">NM686_017515</name>
</gene>
<accession>A0ABY7GFV7</accession>
<feature type="region of interest" description="Disordered" evidence="1">
    <location>
        <begin position="84"/>
        <end position="118"/>
    </location>
</feature>
<feature type="compositionally biased region" description="Basic and acidic residues" evidence="1">
    <location>
        <begin position="109"/>
        <end position="118"/>
    </location>
</feature>
<reference evidence="2" key="1">
    <citation type="submission" date="2022-11" db="EMBL/GenBank/DDBJ databases">
        <title>Methylomonas rapida sp. nov., Carotenoid-Producing Obligate Methanotrophs with High Growth Characteristics and Biotechnological Potential.</title>
        <authorList>
            <person name="Tikhonova E.N."/>
            <person name="Suleimanov R.Z."/>
            <person name="Miroshnikov K."/>
            <person name="Oshkin I.Y."/>
            <person name="Belova S.E."/>
            <person name="Danilova O.V."/>
            <person name="Ashikhmin A."/>
            <person name="Konopkin A."/>
            <person name="But S.Y."/>
            <person name="Khmelenina V.N."/>
            <person name="Kuznetsov N."/>
            <person name="Pimenov N.V."/>
            <person name="Dedysh S.N."/>
        </authorList>
    </citation>
    <scope>NUCLEOTIDE SEQUENCE</scope>
    <source>
        <strain evidence="2">MP1</strain>
    </source>
</reference>
<dbReference type="EMBL" id="CP113517">
    <property type="protein sequence ID" value="WAR44152.1"/>
    <property type="molecule type" value="Genomic_DNA"/>
</dbReference>
<keyword evidence="3" id="KW-1185">Reference proteome</keyword>
<dbReference type="Proteomes" id="UP001162780">
    <property type="component" value="Chromosome"/>
</dbReference>
<proteinExistence type="predicted"/>
<name>A0ABY7GFV7_9GAMM</name>
<sequence length="118" mass="13142">MTLKAELTHIVESQRLTEFLQTLMLNQSFIGLRDTDFPCHAHRAGSFSIRGTPFKESVFVFSHSGAHAEMAMVLTLLEEITQQPSRHPMPCKKSRPNAIGSGLNGSDTCNEKNQKQKA</sequence>
<evidence type="ECO:0000313" key="3">
    <source>
        <dbReference type="Proteomes" id="UP001162780"/>
    </source>
</evidence>
<evidence type="ECO:0000256" key="1">
    <source>
        <dbReference type="SAM" id="MobiDB-lite"/>
    </source>
</evidence>
<organism evidence="2 3">
    <name type="scientific">Methylomonas rapida</name>
    <dbReference type="NCBI Taxonomy" id="2963939"/>
    <lineage>
        <taxon>Bacteria</taxon>
        <taxon>Pseudomonadati</taxon>
        <taxon>Pseudomonadota</taxon>
        <taxon>Gammaproteobacteria</taxon>
        <taxon>Methylococcales</taxon>
        <taxon>Methylococcaceae</taxon>
        <taxon>Methylomonas</taxon>
    </lineage>
</organism>